<dbReference type="AlphaFoldDB" id="A0A7J7XVM4"/>
<accession>A0A7J7XVM4</accession>
<proteinExistence type="predicted"/>
<protein>
    <submittedName>
        <fullName evidence="1">Uncharacterized protein</fullName>
    </submittedName>
</protein>
<reference evidence="1 2" key="1">
    <citation type="journal article" date="2020" name="Nature">
        <title>Six reference-quality genomes reveal evolution of bat adaptations.</title>
        <authorList>
            <person name="Jebb D."/>
            <person name="Huang Z."/>
            <person name="Pippel M."/>
            <person name="Hughes G.M."/>
            <person name="Lavrichenko K."/>
            <person name="Devanna P."/>
            <person name="Winkler S."/>
            <person name="Jermiin L.S."/>
            <person name="Skirmuntt E.C."/>
            <person name="Katzourakis A."/>
            <person name="Burkitt-Gray L."/>
            <person name="Ray D.A."/>
            <person name="Sullivan K.A.M."/>
            <person name="Roscito J.G."/>
            <person name="Kirilenko B.M."/>
            <person name="Davalos L.M."/>
            <person name="Corthals A.P."/>
            <person name="Power M.L."/>
            <person name="Jones G."/>
            <person name="Ransome R.D."/>
            <person name="Dechmann D.K.N."/>
            <person name="Locatelli A.G."/>
            <person name="Puechmaille S.J."/>
            <person name="Fedrigo O."/>
            <person name="Jarvis E.D."/>
            <person name="Hiller M."/>
            <person name="Vernes S.C."/>
            <person name="Myers E.W."/>
            <person name="Teeling E.C."/>
        </authorList>
    </citation>
    <scope>NUCLEOTIDE SEQUENCE [LARGE SCALE GENOMIC DNA]</scope>
    <source>
        <strain evidence="1">MPipKuh1</strain>
        <tissue evidence="1">Flight muscle</tissue>
    </source>
</reference>
<comment type="caution">
    <text evidence="1">The sequence shown here is derived from an EMBL/GenBank/DDBJ whole genome shotgun (WGS) entry which is preliminary data.</text>
</comment>
<sequence length="126" mass="13918">MYNVGFFFIKKCTPGPGWFGSVDRASACGVEGSGFDSGQGTCLGCNLYPHWGTCRRQPINDSLSLLMFLSLFPSPFLSEINKDIFLKNKIKVYTWARCFPIACVDCLPPRQGGCLCGKDVLCCVRE</sequence>
<organism evidence="1 2">
    <name type="scientific">Pipistrellus kuhlii</name>
    <name type="common">Kuhl's pipistrelle</name>
    <dbReference type="NCBI Taxonomy" id="59472"/>
    <lineage>
        <taxon>Eukaryota</taxon>
        <taxon>Metazoa</taxon>
        <taxon>Chordata</taxon>
        <taxon>Craniata</taxon>
        <taxon>Vertebrata</taxon>
        <taxon>Euteleostomi</taxon>
        <taxon>Mammalia</taxon>
        <taxon>Eutheria</taxon>
        <taxon>Laurasiatheria</taxon>
        <taxon>Chiroptera</taxon>
        <taxon>Yangochiroptera</taxon>
        <taxon>Vespertilionidae</taxon>
        <taxon>Pipistrellus</taxon>
    </lineage>
</organism>
<evidence type="ECO:0000313" key="1">
    <source>
        <dbReference type="EMBL" id="KAF6353588.1"/>
    </source>
</evidence>
<evidence type="ECO:0000313" key="2">
    <source>
        <dbReference type="Proteomes" id="UP000558488"/>
    </source>
</evidence>
<keyword evidence="2" id="KW-1185">Reference proteome</keyword>
<dbReference type="Proteomes" id="UP000558488">
    <property type="component" value="Unassembled WGS sequence"/>
</dbReference>
<gene>
    <name evidence="1" type="ORF">mPipKuh1_010501</name>
</gene>
<name>A0A7J7XVM4_PIPKU</name>
<dbReference type="EMBL" id="JACAGB010000007">
    <property type="protein sequence ID" value="KAF6353588.1"/>
    <property type="molecule type" value="Genomic_DNA"/>
</dbReference>